<dbReference type="Gene3D" id="3.40.50.300">
    <property type="entry name" value="P-loop containing nucleotide triphosphate hydrolases"/>
    <property type="match status" value="1"/>
</dbReference>
<dbReference type="GO" id="GO:0005524">
    <property type="term" value="F:ATP binding"/>
    <property type="evidence" value="ECO:0007669"/>
    <property type="project" value="UniProtKB-KW"/>
</dbReference>
<comment type="caution">
    <text evidence="9">The sequence shown here is derived from an EMBL/GenBank/DDBJ whole genome shotgun (WGS) entry which is preliminary data.</text>
</comment>
<dbReference type="AlphaFoldDB" id="A0A841KXY1"/>
<evidence type="ECO:0000313" key="9">
    <source>
        <dbReference type="EMBL" id="MBB6215782.1"/>
    </source>
</evidence>
<dbReference type="GO" id="GO:0016887">
    <property type="term" value="F:ATP hydrolysis activity"/>
    <property type="evidence" value="ECO:0007669"/>
    <property type="project" value="InterPro"/>
</dbReference>
<evidence type="ECO:0000256" key="5">
    <source>
        <dbReference type="ARBA" id="ARBA00022741"/>
    </source>
</evidence>
<dbReference type="PROSITE" id="PS50893">
    <property type="entry name" value="ABC_TRANSPORTER_2"/>
    <property type="match status" value="1"/>
</dbReference>
<comment type="subcellular location">
    <subcellularLocation>
        <location evidence="1">Cell membrane</location>
        <topology evidence="1">Peripheral membrane protein</topology>
    </subcellularLocation>
</comment>
<evidence type="ECO:0000256" key="7">
    <source>
        <dbReference type="ARBA" id="ARBA00023136"/>
    </source>
</evidence>
<dbReference type="InterPro" id="IPR013563">
    <property type="entry name" value="Oligopep_ABC_C"/>
</dbReference>
<keyword evidence="7" id="KW-0472">Membrane</keyword>
<dbReference type="Proteomes" id="UP000579281">
    <property type="component" value="Unassembled WGS sequence"/>
</dbReference>
<dbReference type="PANTHER" id="PTHR43297">
    <property type="entry name" value="OLIGOPEPTIDE TRANSPORT ATP-BINDING PROTEIN APPD"/>
    <property type="match status" value="1"/>
</dbReference>
<dbReference type="InterPro" id="IPR003439">
    <property type="entry name" value="ABC_transporter-like_ATP-bd"/>
</dbReference>
<evidence type="ECO:0000256" key="1">
    <source>
        <dbReference type="ARBA" id="ARBA00004202"/>
    </source>
</evidence>
<dbReference type="Pfam" id="PF00005">
    <property type="entry name" value="ABC_tran"/>
    <property type="match status" value="1"/>
</dbReference>
<accession>A0A841KXY1</accession>
<evidence type="ECO:0000313" key="10">
    <source>
        <dbReference type="Proteomes" id="UP000579281"/>
    </source>
</evidence>
<keyword evidence="10" id="KW-1185">Reference proteome</keyword>
<dbReference type="GO" id="GO:0015833">
    <property type="term" value="P:peptide transport"/>
    <property type="evidence" value="ECO:0007669"/>
    <property type="project" value="InterPro"/>
</dbReference>
<dbReference type="PANTHER" id="PTHR43297:SF2">
    <property type="entry name" value="DIPEPTIDE TRANSPORT ATP-BINDING PROTEIN DPPD"/>
    <property type="match status" value="1"/>
</dbReference>
<evidence type="ECO:0000256" key="3">
    <source>
        <dbReference type="ARBA" id="ARBA00022448"/>
    </source>
</evidence>
<reference evidence="9 10" key="1">
    <citation type="submission" date="2020-08" db="EMBL/GenBank/DDBJ databases">
        <title>Genomic Encyclopedia of Type Strains, Phase IV (KMG-IV): sequencing the most valuable type-strain genomes for metagenomic binning, comparative biology and taxonomic classification.</title>
        <authorList>
            <person name="Goeker M."/>
        </authorList>
    </citation>
    <scope>NUCLEOTIDE SEQUENCE [LARGE SCALE GENOMIC DNA]</scope>
    <source>
        <strain evidence="9 10">DSM 103526</strain>
    </source>
</reference>
<gene>
    <name evidence="9" type="ORF">HNQ80_001873</name>
</gene>
<protein>
    <submittedName>
        <fullName evidence="9">Oligopeptide/dipeptide ABC transporter ATP-binding protein</fullName>
    </submittedName>
</protein>
<dbReference type="NCBIfam" id="TIGR01727">
    <property type="entry name" value="oligo_HPY"/>
    <property type="match status" value="1"/>
</dbReference>
<dbReference type="PROSITE" id="PS00211">
    <property type="entry name" value="ABC_TRANSPORTER_1"/>
    <property type="match status" value="1"/>
</dbReference>
<dbReference type="EMBL" id="JACHEN010000010">
    <property type="protein sequence ID" value="MBB6215782.1"/>
    <property type="molecule type" value="Genomic_DNA"/>
</dbReference>
<dbReference type="SUPFAM" id="SSF52540">
    <property type="entry name" value="P-loop containing nucleoside triphosphate hydrolases"/>
    <property type="match status" value="1"/>
</dbReference>
<keyword evidence="3" id="KW-0813">Transport</keyword>
<evidence type="ECO:0000256" key="2">
    <source>
        <dbReference type="ARBA" id="ARBA00005417"/>
    </source>
</evidence>
<organism evidence="9 10">
    <name type="scientific">Anaerosolibacter carboniphilus</name>
    <dbReference type="NCBI Taxonomy" id="1417629"/>
    <lineage>
        <taxon>Bacteria</taxon>
        <taxon>Bacillati</taxon>
        <taxon>Bacillota</taxon>
        <taxon>Clostridia</taxon>
        <taxon>Peptostreptococcales</taxon>
        <taxon>Thermotaleaceae</taxon>
        <taxon>Anaerosolibacter</taxon>
    </lineage>
</organism>
<evidence type="ECO:0000256" key="6">
    <source>
        <dbReference type="ARBA" id="ARBA00022840"/>
    </source>
</evidence>
<dbReference type="RefSeq" id="WP_184310338.1">
    <property type="nucleotide sequence ID" value="NZ_JACHEN010000010.1"/>
</dbReference>
<comment type="similarity">
    <text evidence="2">Belongs to the ABC transporter superfamily.</text>
</comment>
<dbReference type="Pfam" id="PF08352">
    <property type="entry name" value="oligo_HPY"/>
    <property type="match status" value="1"/>
</dbReference>
<name>A0A841KXY1_9FIRM</name>
<evidence type="ECO:0000256" key="4">
    <source>
        <dbReference type="ARBA" id="ARBA00022475"/>
    </source>
</evidence>
<dbReference type="InterPro" id="IPR050388">
    <property type="entry name" value="ABC_Ni/Peptide_Import"/>
</dbReference>
<keyword evidence="4" id="KW-1003">Cell membrane</keyword>
<feature type="domain" description="ABC transporter" evidence="8">
    <location>
        <begin position="7"/>
        <end position="254"/>
    </location>
</feature>
<sequence>MSNSKLLQIKDLKISFPYGKGRVQVVRDINLEVEAGEIVGILGESGSGKTVSSTAVLRLSDGDGSVDDGEIWFCDMNLLNLSEHELEKIRGKEIAYIFQDTVAALNPYRKVGKQIQEITKVHGLDVEKEEILRVMKEIGLDNADLIYNMYPFQLSGGQCQRVNIAMAVVCRPKLIIADEPTSAIDASLRRKVLHLFKDINEKYGTAIMIITHDFDVAKFLCHRVVIMYGGLVMEEGRVQEVLENPIHPYTIELLKCVASLNEGEESLYSLEGMPPNPYQLGNQCPFYERCNDRIDLCRESIPPMVDLQGNRRARCVHAKSDRV</sequence>
<dbReference type="InterPro" id="IPR027417">
    <property type="entry name" value="P-loop_NTPase"/>
</dbReference>
<evidence type="ECO:0000259" key="8">
    <source>
        <dbReference type="PROSITE" id="PS50893"/>
    </source>
</evidence>
<dbReference type="InterPro" id="IPR017871">
    <property type="entry name" value="ABC_transporter-like_CS"/>
</dbReference>
<dbReference type="FunFam" id="3.40.50.300:FF:000016">
    <property type="entry name" value="Oligopeptide ABC transporter ATP-binding component"/>
    <property type="match status" value="1"/>
</dbReference>
<dbReference type="InterPro" id="IPR003593">
    <property type="entry name" value="AAA+_ATPase"/>
</dbReference>
<dbReference type="SMART" id="SM00382">
    <property type="entry name" value="AAA"/>
    <property type="match status" value="1"/>
</dbReference>
<keyword evidence="6 9" id="KW-0067">ATP-binding</keyword>
<dbReference type="CDD" id="cd03257">
    <property type="entry name" value="ABC_NikE_OppD_transporters"/>
    <property type="match status" value="1"/>
</dbReference>
<keyword evidence="5" id="KW-0547">Nucleotide-binding</keyword>
<dbReference type="GO" id="GO:0005886">
    <property type="term" value="C:plasma membrane"/>
    <property type="evidence" value="ECO:0007669"/>
    <property type="project" value="UniProtKB-SubCell"/>
</dbReference>
<proteinExistence type="inferred from homology"/>